<dbReference type="InterPro" id="IPR029063">
    <property type="entry name" value="SAM-dependent_MTases_sf"/>
</dbReference>
<dbReference type="PRINTS" id="PR00505">
    <property type="entry name" value="D12N6MTFRASE"/>
</dbReference>
<name>A0A3K0QCN9_ECOLX</name>
<evidence type="ECO:0000313" key="7">
    <source>
        <dbReference type="Proteomes" id="UP000382540"/>
    </source>
</evidence>
<evidence type="ECO:0000256" key="2">
    <source>
        <dbReference type="ARBA" id="ARBA00022603"/>
    </source>
</evidence>
<evidence type="ECO:0000256" key="5">
    <source>
        <dbReference type="ARBA" id="ARBA00047942"/>
    </source>
</evidence>
<dbReference type="InterPro" id="IPR002052">
    <property type="entry name" value="DNA_methylase_N6_adenine_CS"/>
</dbReference>
<dbReference type="GO" id="GO:0009307">
    <property type="term" value="P:DNA restriction-modification system"/>
    <property type="evidence" value="ECO:0007669"/>
    <property type="project" value="InterPro"/>
</dbReference>
<dbReference type="SUPFAM" id="SSF53335">
    <property type="entry name" value="S-adenosyl-L-methionine-dependent methyltransferases"/>
    <property type="match status" value="1"/>
</dbReference>
<reference evidence="6 7" key="1">
    <citation type="submission" date="2018-10" db="EMBL/GenBank/DDBJ databases">
        <authorList>
            <consortium name="NARMS: The National Antimicrobial Resistance Monitoring System"/>
        </authorList>
    </citation>
    <scope>NUCLEOTIDE SEQUENCE [LARGE SCALE GENOMIC DNA]</scope>
    <source>
        <strain evidence="6 7">CVM N17EC1330</strain>
    </source>
</reference>
<keyword evidence="3" id="KW-0808">Transferase</keyword>
<sequence length="355" mass="40719">MGYRYIGSKVKVIDNVIGKISELCPSKGRVADLMSGTGVISTELRKRDYKVTANDLMTYSYHHSIVNLKFSSAPNFEKLIAFISDFHEVKPELSPYENVINFLNNVKPKCGYFWNEFSCEGNPQNSERPRNYFSPENARKLDGIREVINNLSCDNILTDLERSLLLHDLIMAANDIANIAGTYGHYMSRLNGRALTQLNLKCTDLLLKSDVENHIVMQGYAEENASKIQCDLCYIDPPYMKRQYAANYHILETLARGDEPEAIGISGLRPWRDQYSNFCTKTKIRDSFKEIITNMGCNEFLISYSEDGLLTIEDFNKLLADFGDVKIEAFTHKRFRSNKSELQNELTEYLIHLHR</sequence>
<dbReference type="EMBL" id="AAAGZE010000027">
    <property type="protein sequence ID" value="EAC1532883.1"/>
    <property type="molecule type" value="Genomic_DNA"/>
</dbReference>
<keyword evidence="2" id="KW-0489">Methyltransferase</keyword>
<accession>A0A3K0QCN9</accession>
<dbReference type="GO" id="GO:0009007">
    <property type="term" value="F:site-specific DNA-methyltransferase (adenine-specific) activity"/>
    <property type="evidence" value="ECO:0007669"/>
    <property type="project" value="UniProtKB-EC"/>
</dbReference>
<dbReference type="Proteomes" id="UP000382540">
    <property type="component" value="Unassembled WGS sequence"/>
</dbReference>
<evidence type="ECO:0000313" key="6">
    <source>
        <dbReference type="EMBL" id="EAC1532883.1"/>
    </source>
</evidence>
<dbReference type="GO" id="GO:0003676">
    <property type="term" value="F:nucleic acid binding"/>
    <property type="evidence" value="ECO:0007669"/>
    <property type="project" value="InterPro"/>
</dbReference>
<dbReference type="RefSeq" id="WP_001523814.1">
    <property type="nucleotide sequence ID" value="NZ_BFIE01000010.1"/>
</dbReference>
<organism evidence="6 7">
    <name type="scientific">Escherichia coli</name>
    <dbReference type="NCBI Taxonomy" id="562"/>
    <lineage>
        <taxon>Bacteria</taxon>
        <taxon>Pseudomonadati</taxon>
        <taxon>Pseudomonadota</taxon>
        <taxon>Gammaproteobacteria</taxon>
        <taxon>Enterobacterales</taxon>
        <taxon>Enterobacteriaceae</taxon>
        <taxon>Escherichia</taxon>
    </lineage>
</organism>
<evidence type="ECO:0000256" key="4">
    <source>
        <dbReference type="ARBA" id="ARBA00022691"/>
    </source>
</evidence>
<dbReference type="InterPro" id="IPR012327">
    <property type="entry name" value="MeTrfase_D12"/>
</dbReference>
<dbReference type="Pfam" id="PF02086">
    <property type="entry name" value="MethyltransfD12"/>
    <property type="match status" value="1"/>
</dbReference>
<dbReference type="AlphaFoldDB" id="A0A3K0QCN9"/>
<proteinExistence type="predicted"/>
<evidence type="ECO:0000256" key="1">
    <source>
        <dbReference type="ARBA" id="ARBA00011900"/>
    </source>
</evidence>
<keyword evidence="4" id="KW-0949">S-adenosyl-L-methionine</keyword>
<comment type="caution">
    <text evidence="6">The sequence shown here is derived from an EMBL/GenBank/DDBJ whole genome shotgun (WGS) entry which is preliminary data.</text>
</comment>
<evidence type="ECO:0000256" key="3">
    <source>
        <dbReference type="ARBA" id="ARBA00022679"/>
    </source>
</evidence>
<dbReference type="PROSITE" id="PS00092">
    <property type="entry name" value="N6_MTASE"/>
    <property type="match status" value="1"/>
</dbReference>
<gene>
    <name evidence="6" type="ORF">D9J61_12740</name>
</gene>
<comment type="catalytic activity">
    <reaction evidence="5">
        <text>a 2'-deoxyadenosine in DNA + S-adenosyl-L-methionine = an N(6)-methyl-2'-deoxyadenosine in DNA + S-adenosyl-L-homocysteine + H(+)</text>
        <dbReference type="Rhea" id="RHEA:15197"/>
        <dbReference type="Rhea" id="RHEA-COMP:12418"/>
        <dbReference type="Rhea" id="RHEA-COMP:12419"/>
        <dbReference type="ChEBI" id="CHEBI:15378"/>
        <dbReference type="ChEBI" id="CHEBI:57856"/>
        <dbReference type="ChEBI" id="CHEBI:59789"/>
        <dbReference type="ChEBI" id="CHEBI:90615"/>
        <dbReference type="ChEBI" id="CHEBI:90616"/>
        <dbReference type="EC" id="2.1.1.72"/>
    </reaction>
</comment>
<protein>
    <recommendedName>
        <fullName evidence="1">site-specific DNA-methyltransferase (adenine-specific)</fullName>
        <ecNumber evidence="1">2.1.1.72</ecNumber>
    </recommendedName>
</protein>
<dbReference type="EC" id="2.1.1.72" evidence="1"/>
<dbReference type="GO" id="GO:0032259">
    <property type="term" value="P:methylation"/>
    <property type="evidence" value="ECO:0007669"/>
    <property type="project" value="UniProtKB-KW"/>
</dbReference>